<comment type="caution">
    <text evidence="2">The sequence shown here is derived from an EMBL/GenBank/DDBJ whole genome shotgun (WGS) entry which is preliminary data.</text>
</comment>
<evidence type="ECO:0000259" key="1">
    <source>
        <dbReference type="Pfam" id="PF01323"/>
    </source>
</evidence>
<protein>
    <submittedName>
        <fullName evidence="2">DSBA oxidoreductase</fullName>
    </submittedName>
</protein>
<dbReference type="PANTHER" id="PTHR13887">
    <property type="entry name" value="GLUTATHIONE S-TRANSFERASE KAPPA"/>
    <property type="match status" value="1"/>
</dbReference>
<dbReference type="InterPro" id="IPR001853">
    <property type="entry name" value="DSBA-like_thioredoxin_dom"/>
</dbReference>
<dbReference type="EMBL" id="BMJT01000006">
    <property type="protein sequence ID" value="GGG25201.1"/>
    <property type="molecule type" value="Genomic_DNA"/>
</dbReference>
<dbReference type="Proteomes" id="UP000616608">
    <property type="component" value="Unassembled WGS sequence"/>
</dbReference>
<reference evidence="2" key="1">
    <citation type="journal article" date="2014" name="Int. J. Syst. Evol. Microbiol.">
        <title>Complete genome sequence of Corynebacterium casei LMG S-19264T (=DSM 44701T), isolated from a smear-ripened cheese.</title>
        <authorList>
            <consortium name="US DOE Joint Genome Institute (JGI-PGF)"/>
            <person name="Walter F."/>
            <person name="Albersmeier A."/>
            <person name="Kalinowski J."/>
            <person name="Ruckert C."/>
        </authorList>
    </citation>
    <scope>NUCLEOTIDE SEQUENCE</scope>
    <source>
        <strain evidence="2">CGMCC 1.15760</strain>
    </source>
</reference>
<dbReference type="GO" id="GO:0016491">
    <property type="term" value="F:oxidoreductase activity"/>
    <property type="evidence" value="ECO:0007669"/>
    <property type="project" value="InterPro"/>
</dbReference>
<keyword evidence="3" id="KW-1185">Reference proteome</keyword>
<dbReference type="InterPro" id="IPR036249">
    <property type="entry name" value="Thioredoxin-like_sf"/>
</dbReference>
<accession>A0A917LHY8</accession>
<dbReference type="Gene3D" id="3.40.30.10">
    <property type="entry name" value="Glutaredoxin"/>
    <property type="match status" value="1"/>
</dbReference>
<proteinExistence type="predicted"/>
<sequence length="233" mass="26820">MKIEIFTDFVCPFCYIGKTQLKRAIKEAGYEEEVELIYRAYQLHPETPKEHAPRYLQALKDKFNGDVTKMNEVMDSIQYRAQEVGLTYQFEKMTTANTETAHRIVKWAAAYDKDIVLFDRLIQGYFTEGLDLNDEAQVLAIVDEVGLDVLQAKQVYHSQDYMQALDEDRYAAMQIGVNSVPFFVFENRYGIKGAEPDEVFIRTLHQTANYVEKQKEFTITAQGTSCDIDGNCS</sequence>
<organism evidence="2 3">
    <name type="scientific">Lysinibacillus alkalisoli</name>
    <dbReference type="NCBI Taxonomy" id="1911548"/>
    <lineage>
        <taxon>Bacteria</taxon>
        <taxon>Bacillati</taxon>
        <taxon>Bacillota</taxon>
        <taxon>Bacilli</taxon>
        <taxon>Bacillales</taxon>
        <taxon>Bacillaceae</taxon>
        <taxon>Lysinibacillus</taxon>
    </lineage>
</organism>
<reference evidence="2" key="2">
    <citation type="submission" date="2020-09" db="EMBL/GenBank/DDBJ databases">
        <authorList>
            <person name="Sun Q."/>
            <person name="Zhou Y."/>
        </authorList>
    </citation>
    <scope>NUCLEOTIDE SEQUENCE</scope>
    <source>
        <strain evidence="2">CGMCC 1.15760</strain>
    </source>
</reference>
<name>A0A917LHY8_9BACI</name>
<feature type="domain" description="DSBA-like thioredoxin" evidence="1">
    <location>
        <begin position="3"/>
        <end position="198"/>
    </location>
</feature>
<dbReference type="PANTHER" id="PTHR13887:SF41">
    <property type="entry name" value="THIOREDOXIN SUPERFAMILY PROTEIN"/>
    <property type="match status" value="1"/>
</dbReference>
<gene>
    <name evidence="2" type="ORF">GCM10007425_19730</name>
</gene>
<dbReference type="RefSeq" id="WP_188614886.1">
    <property type="nucleotide sequence ID" value="NZ_BMJT01000006.1"/>
</dbReference>
<dbReference type="SUPFAM" id="SSF52833">
    <property type="entry name" value="Thioredoxin-like"/>
    <property type="match status" value="1"/>
</dbReference>
<evidence type="ECO:0000313" key="3">
    <source>
        <dbReference type="Proteomes" id="UP000616608"/>
    </source>
</evidence>
<dbReference type="CDD" id="cd03024">
    <property type="entry name" value="DsbA_FrnE"/>
    <property type="match status" value="1"/>
</dbReference>
<dbReference type="AlphaFoldDB" id="A0A917LHY8"/>
<dbReference type="Pfam" id="PF01323">
    <property type="entry name" value="DSBA"/>
    <property type="match status" value="1"/>
</dbReference>
<evidence type="ECO:0000313" key="2">
    <source>
        <dbReference type="EMBL" id="GGG25201.1"/>
    </source>
</evidence>